<proteinExistence type="predicted"/>
<accession>A0A6J4MMP9</accession>
<name>A0A6J4MMP9_9BACT</name>
<evidence type="ECO:0000313" key="2">
    <source>
        <dbReference type="EMBL" id="CAA9361675.1"/>
    </source>
</evidence>
<gene>
    <name evidence="2" type="ORF">AVDCRST_MAG40-3518</name>
</gene>
<dbReference type="AlphaFoldDB" id="A0A6J4MMP9"/>
<protein>
    <submittedName>
        <fullName evidence="2">Uncharacterized protein</fullName>
    </submittedName>
</protein>
<dbReference type="EMBL" id="CADCTX010000967">
    <property type="protein sequence ID" value="CAA9361675.1"/>
    <property type="molecule type" value="Genomic_DNA"/>
</dbReference>
<sequence length="23" mass="2526">RRRFSTRLRAPSHRASASASPSA</sequence>
<feature type="non-terminal residue" evidence="2">
    <location>
        <position position="23"/>
    </location>
</feature>
<feature type="compositionally biased region" description="Low complexity" evidence="1">
    <location>
        <begin position="13"/>
        <end position="23"/>
    </location>
</feature>
<feature type="compositionally biased region" description="Basic residues" evidence="1">
    <location>
        <begin position="1"/>
        <end position="12"/>
    </location>
</feature>
<feature type="region of interest" description="Disordered" evidence="1">
    <location>
        <begin position="1"/>
        <end position="23"/>
    </location>
</feature>
<organism evidence="2">
    <name type="scientific">uncultured Gemmatimonadaceae bacterium</name>
    <dbReference type="NCBI Taxonomy" id="246130"/>
    <lineage>
        <taxon>Bacteria</taxon>
        <taxon>Pseudomonadati</taxon>
        <taxon>Gemmatimonadota</taxon>
        <taxon>Gemmatimonadia</taxon>
        <taxon>Gemmatimonadales</taxon>
        <taxon>Gemmatimonadaceae</taxon>
        <taxon>environmental samples</taxon>
    </lineage>
</organism>
<evidence type="ECO:0000256" key="1">
    <source>
        <dbReference type="SAM" id="MobiDB-lite"/>
    </source>
</evidence>
<reference evidence="2" key="1">
    <citation type="submission" date="2020-02" db="EMBL/GenBank/DDBJ databases">
        <authorList>
            <person name="Meier V. D."/>
        </authorList>
    </citation>
    <scope>NUCLEOTIDE SEQUENCE</scope>
    <source>
        <strain evidence="2">AVDCRST_MAG40</strain>
    </source>
</reference>
<feature type="non-terminal residue" evidence="2">
    <location>
        <position position="1"/>
    </location>
</feature>